<dbReference type="Gene3D" id="6.10.140.1230">
    <property type="match status" value="1"/>
</dbReference>
<dbReference type="EMBL" id="JBJKFK010000011">
    <property type="protein sequence ID" value="KAL3321092.1"/>
    <property type="molecule type" value="Genomic_DNA"/>
</dbReference>
<dbReference type="InterPro" id="IPR005024">
    <property type="entry name" value="Snf7_fam"/>
</dbReference>
<proteinExistence type="inferred from homology"/>
<evidence type="ECO:0000256" key="1">
    <source>
        <dbReference type="ARBA" id="ARBA00006190"/>
    </source>
</evidence>
<name>A0ABD2QNI9_9PLAT</name>
<gene>
    <name evidence="3" type="primary">CHMP2B_1</name>
    <name evidence="3" type="ORF">Ciccas_000213</name>
</gene>
<sequence length="98" mass="11207">MNFVHLFKRAVDMSKVNRVMQDISRKNMEMENFEDHMNDVLTEMFEGNESEEQAVIDRVLDELGIETTSRLAEAASPSNSVLPTAKIPERNGVQNLEH</sequence>
<feature type="compositionally biased region" description="Polar residues" evidence="2">
    <location>
        <begin position="70"/>
        <end position="82"/>
    </location>
</feature>
<accession>A0ABD2QNI9</accession>
<evidence type="ECO:0000313" key="4">
    <source>
        <dbReference type="Proteomes" id="UP001626550"/>
    </source>
</evidence>
<dbReference type="Pfam" id="PF03357">
    <property type="entry name" value="Snf7"/>
    <property type="match status" value="1"/>
</dbReference>
<dbReference type="Proteomes" id="UP001626550">
    <property type="component" value="Unassembled WGS sequence"/>
</dbReference>
<evidence type="ECO:0000256" key="2">
    <source>
        <dbReference type="SAM" id="MobiDB-lite"/>
    </source>
</evidence>
<keyword evidence="4" id="KW-1185">Reference proteome</keyword>
<feature type="region of interest" description="Disordered" evidence="2">
    <location>
        <begin position="70"/>
        <end position="98"/>
    </location>
</feature>
<protein>
    <submittedName>
        <fullName evidence="3">Charged multivesicular body protein 2b</fullName>
    </submittedName>
</protein>
<dbReference type="AlphaFoldDB" id="A0ABD2QNI9"/>
<organism evidence="3 4">
    <name type="scientific">Cichlidogyrus casuarinus</name>
    <dbReference type="NCBI Taxonomy" id="1844966"/>
    <lineage>
        <taxon>Eukaryota</taxon>
        <taxon>Metazoa</taxon>
        <taxon>Spiralia</taxon>
        <taxon>Lophotrochozoa</taxon>
        <taxon>Platyhelminthes</taxon>
        <taxon>Monogenea</taxon>
        <taxon>Monopisthocotylea</taxon>
        <taxon>Dactylogyridea</taxon>
        <taxon>Ancyrocephalidae</taxon>
        <taxon>Cichlidogyrus</taxon>
    </lineage>
</organism>
<reference evidence="3 4" key="1">
    <citation type="submission" date="2024-11" db="EMBL/GenBank/DDBJ databases">
        <title>Adaptive evolution of stress response genes in parasites aligns with host niche diversity.</title>
        <authorList>
            <person name="Hahn C."/>
            <person name="Resl P."/>
        </authorList>
    </citation>
    <scope>NUCLEOTIDE SEQUENCE [LARGE SCALE GENOMIC DNA]</scope>
    <source>
        <strain evidence="3">EGGRZ-B1_66</strain>
        <tissue evidence="3">Body</tissue>
    </source>
</reference>
<comment type="similarity">
    <text evidence="1">Belongs to the SNF7 family.</text>
</comment>
<evidence type="ECO:0000313" key="3">
    <source>
        <dbReference type="EMBL" id="KAL3321092.1"/>
    </source>
</evidence>
<comment type="caution">
    <text evidence="3">The sequence shown here is derived from an EMBL/GenBank/DDBJ whole genome shotgun (WGS) entry which is preliminary data.</text>
</comment>